<feature type="region of interest" description="Disordered" evidence="1">
    <location>
        <begin position="101"/>
        <end position="120"/>
    </location>
</feature>
<dbReference type="KEGG" id="crq:GCK72_011372"/>
<dbReference type="EMBL" id="WUAV01000003">
    <property type="protein sequence ID" value="KAF1763107.1"/>
    <property type="molecule type" value="Genomic_DNA"/>
</dbReference>
<dbReference type="GeneID" id="78775173"/>
<dbReference type="Proteomes" id="UP000483820">
    <property type="component" value="Chromosome III"/>
</dbReference>
<sequence length="120" mass="12732">MPITASIDSASASSRLKLFAYRNAADCVAVTDGGDGTRQDKQNHGTHRRAVAVAATVVYVNENLDSANSDDSADDVTVVVVVVVVLAHCCFASAFLDFEARGPTASDPRSRGRPSEKWSF</sequence>
<evidence type="ECO:0000313" key="2">
    <source>
        <dbReference type="EMBL" id="KAF1763107.1"/>
    </source>
</evidence>
<organism evidence="2 3">
    <name type="scientific">Caenorhabditis remanei</name>
    <name type="common">Caenorhabditis vulgaris</name>
    <dbReference type="NCBI Taxonomy" id="31234"/>
    <lineage>
        <taxon>Eukaryota</taxon>
        <taxon>Metazoa</taxon>
        <taxon>Ecdysozoa</taxon>
        <taxon>Nematoda</taxon>
        <taxon>Chromadorea</taxon>
        <taxon>Rhabditida</taxon>
        <taxon>Rhabditina</taxon>
        <taxon>Rhabditomorpha</taxon>
        <taxon>Rhabditoidea</taxon>
        <taxon>Rhabditidae</taxon>
        <taxon>Peloderinae</taxon>
        <taxon>Caenorhabditis</taxon>
    </lineage>
</organism>
<evidence type="ECO:0000256" key="1">
    <source>
        <dbReference type="SAM" id="MobiDB-lite"/>
    </source>
</evidence>
<gene>
    <name evidence="2" type="ORF">GCK72_011372</name>
</gene>
<dbReference type="CTD" id="78775173"/>
<accession>A0A6A5H7E1</accession>
<feature type="compositionally biased region" description="Basic and acidic residues" evidence="1">
    <location>
        <begin position="108"/>
        <end position="120"/>
    </location>
</feature>
<protein>
    <submittedName>
        <fullName evidence="2">Uncharacterized protein</fullName>
    </submittedName>
</protein>
<dbReference type="RefSeq" id="XP_053587984.1">
    <property type="nucleotide sequence ID" value="XM_053728407.1"/>
</dbReference>
<reference evidence="2 3" key="1">
    <citation type="submission" date="2019-12" db="EMBL/GenBank/DDBJ databases">
        <title>Chromosome-level assembly of the Caenorhabditis remanei genome.</title>
        <authorList>
            <person name="Teterina A.A."/>
            <person name="Willis J.H."/>
            <person name="Phillips P.C."/>
        </authorList>
    </citation>
    <scope>NUCLEOTIDE SEQUENCE [LARGE SCALE GENOMIC DNA]</scope>
    <source>
        <strain evidence="2 3">PX506</strain>
        <tissue evidence="2">Whole organism</tissue>
    </source>
</reference>
<name>A0A6A5H7E1_CAERE</name>
<proteinExistence type="predicted"/>
<evidence type="ECO:0000313" key="3">
    <source>
        <dbReference type="Proteomes" id="UP000483820"/>
    </source>
</evidence>
<comment type="caution">
    <text evidence="2">The sequence shown here is derived from an EMBL/GenBank/DDBJ whole genome shotgun (WGS) entry which is preliminary data.</text>
</comment>
<dbReference type="AlphaFoldDB" id="A0A6A5H7E1"/>